<comment type="similarity">
    <text evidence="1">Belongs to the short-chain dehydrogenases/reductases (SDR) family.</text>
</comment>
<gene>
    <name evidence="5" type="ORF">ATL45_0426</name>
    <name evidence="6" type="ORF">SAMN05421805_11198</name>
</gene>
<dbReference type="STRING" id="455193.SAMN05421805_11198"/>
<dbReference type="AlphaFoldDB" id="A0A1I5FJF4"/>
<dbReference type="Proteomes" id="UP000199398">
    <property type="component" value="Unassembled WGS sequence"/>
</dbReference>
<name>A0A1I5FJF4_9PSEU</name>
<dbReference type="Proteomes" id="UP000270697">
    <property type="component" value="Unassembled WGS sequence"/>
</dbReference>
<dbReference type="PANTHER" id="PTHR42879">
    <property type="entry name" value="3-OXOACYL-(ACYL-CARRIER-PROTEIN) REDUCTASE"/>
    <property type="match status" value="1"/>
</dbReference>
<evidence type="ECO:0000313" key="8">
    <source>
        <dbReference type="Proteomes" id="UP000270697"/>
    </source>
</evidence>
<dbReference type="InterPro" id="IPR057326">
    <property type="entry name" value="KR_dom"/>
</dbReference>
<dbReference type="NCBIfam" id="NF009466">
    <property type="entry name" value="PRK12826.1-2"/>
    <property type="match status" value="1"/>
</dbReference>
<evidence type="ECO:0000256" key="3">
    <source>
        <dbReference type="ARBA" id="ARBA00023002"/>
    </source>
</evidence>
<dbReference type="PROSITE" id="PS00061">
    <property type="entry name" value="ADH_SHORT"/>
    <property type="match status" value="1"/>
</dbReference>
<reference evidence="6 7" key="1">
    <citation type="submission" date="2016-10" db="EMBL/GenBank/DDBJ databases">
        <authorList>
            <person name="de Groot N.N."/>
        </authorList>
    </citation>
    <scope>NUCLEOTIDE SEQUENCE [LARGE SCALE GENOMIC DNA]</scope>
    <source>
        <strain evidence="6 7">CPCC 201259</strain>
    </source>
</reference>
<dbReference type="PRINTS" id="PR00080">
    <property type="entry name" value="SDRFAMILY"/>
</dbReference>
<dbReference type="Gene3D" id="3.40.50.720">
    <property type="entry name" value="NAD(P)-binding Rossmann-like Domain"/>
    <property type="match status" value="1"/>
</dbReference>
<evidence type="ECO:0000256" key="2">
    <source>
        <dbReference type="ARBA" id="ARBA00022857"/>
    </source>
</evidence>
<keyword evidence="3" id="KW-0560">Oxidoreductase</keyword>
<proteinExistence type="inferred from homology"/>
<sequence>MILLMEITRTAVVTGGAHGIGAGIARRFAADGLAVALVDIDRERASSTAEEINASGGRAIAIGADIADPDAATSAVHTAAEELGGVGVLVNNAGFARDSVLPEMTRKQWNDVIAVHLDAAFHTTQAAHSYMRTAGWGRIINISSISALGTPGRVNYSAAKAGLLGYTKALALELAPDGITANAIAPGFIVSDMTAATAKRLGRDFEEHQRIAASSIPVGRVGQPEDIAHAAAFFAHPDAGFITGQVLYVSGGVHG</sequence>
<dbReference type="SUPFAM" id="SSF51735">
    <property type="entry name" value="NAD(P)-binding Rossmann-fold domains"/>
    <property type="match status" value="1"/>
</dbReference>
<evidence type="ECO:0000313" key="6">
    <source>
        <dbReference type="EMBL" id="SFO23736.1"/>
    </source>
</evidence>
<dbReference type="InterPro" id="IPR002347">
    <property type="entry name" value="SDR_fam"/>
</dbReference>
<dbReference type="FunFam" id="3.40.50.720:FF:000115">
    <property type="entry name" value="3-oxoacyl-[acyl-carrier-protein] reductase FabG"/>
    <property type="match status" value="1"/>
</dbReference>
<evidence type="ECO:0000313" key="5">
    <source>
        <dbReference type="EMBL" id="RKT82182.1"/>
    </source>
</evidence>
<dbReference type="SMART" id="SM00822">
    <property type="entry name" value="PKS_KR"/>
    <property type="match status" value="1"/>
</dbReference>
<protein>
    <submittedName>
        <fullName evidence="6">3-oxoacyl-[acyl-carrier protein] reductase</fullName>
    </submittedName>
</protein>
<dbReference type="GO" id="GO:0032787">
    <property type="term" value="P:monocarboxylic acid metabolic process"/>
    <property type="evidence" value="ECO:0007669"/>
    <property type="project" value="UniProtKB-ARBA"/>
</dbReference>
<dbReference type="GO" id="GO:0016491">
    <property type="term" value="F:oxidoreductase activity"/>
    <property type="evidence" value="ECO:0007669"/>
    <property type="project" value="UniProtKB-KW"/>
</dbReference>
<feature type="domain" description="Ketoreductase" evidence="4">
    <location>
        <begin position="9"/>
        <end position="187"/>
    </location>
</feature>
<dbReference type="EMBL" id="FOUP01000011">
    <property type="protein sequence ID" value="SFO23736.1"/>
    <property type="molecule type" value="Genomic_DNA"/>
</dbReference>
<dbReference type="InterPro" id="IPR050259">
    <property type="entry name" value="SDR"/>
</dbReference>
<dbReference type="PANTHER" id="PTHR42879:SF2">
    <property type="entry name" value="3-OXOACYL-[ACYL-CARRIER-PROTEIN] REDUCTASE FABG"/>
    <property type="match status" value="1"/>
</dbReference>
<dbReference type="InterPro" id="IPR036291">
    <property type="entry name" value="NAD(P)-bd_dom_sf"/>
</dbReference>
<evidence type="ECO:0000313" key="7">
    <source>
        <dbReference type="Proteomes" id="UP000199398"/>
    </source>
</evidence>
<dbReference type="Pfam" id="PF13561">
    <property type="entry name" value="adh_short_C2"/>
    <property type="match status" value="1"/>
</dbReference>
<organism evidence="6 7">
    <name type="scientific">Saccharopolyspora antimicrobica</name>
    <dbReference type="NCBI Taxonomy" id="455193"/>
    <lineage>
        <taxon>Bacteria</taxon>
        <taxon>Bacillati</taxon>
        <taxon>Actinomycetota</taxon>
        <taxon>Actinomycetes</taxon>
        <taxon>Pseudonocardiales</taxon>
        <taxon>Pseudonocardiaceae</taxon>
        <taxon>Saccharopolyspora</taxon>
    </lineage>
</organism>
<evidence type="ECO:0000259" key="4">
    <source>
        <dbReference type="SMART" id="SM00822"/>
    </source>
</evidence>
<keyword evidence="8" id="KW-1185">Reference proteome</keyword>
<keyword evidence="2" id="KW-0521">NADP</keyword>
<dbReference type="PRINTS" id="PR00081">
    <property type="entry name" value="GDHRDH"/>
</dbReference>
<dbReference type="InterPro" id="IPR020904">
    <property type="entry name" value="Sc_DH/Rdtase_CS"/>
</dbReference>
<evidence type="ECO:0000256" key="1">
    <source>
        <dbReference type="ARBA" id="ARBA00006484"/>
    </source>
</evidence>
<reference evidence="5 8" key="2">
    <citation type="submission" date="2018-10" db="EMBL/GenBank/DDBJ databases">
        <title>Sequencing the genomes of 1000 actinobacteria strains.</title>
        <authorList>
            <person name="Klenk H.-P."/>
        </authorList>
    </citation>
    <scope>NUCLEOTIDE SEQUENCE [LARGE SCALE GENOMIC DNA]</scope>
    <source>
        <strain evidence="5 8">DSM 45119</strain>
    </source>
</reference>
<accession>A0A1I5FJF4</accession>
<dbReference type="EMBL" id="RBXX01000002">
    <property type="protein sequence ID" value="RKT82182.1"/>
    <property type="molecule type" value="Genomic_DNA"/>
</dbReference>